<feature type="transmembrane region" description="Helical" evidence="15">
    <location>
        <begin position="459"/>
        <end position="481"/>
    </location>
</feature>
<dbReference type="GO" id="GO:0098660">
    <property type="term" value="P:inorganic ion transmembrane transport"/>
    <property type="evidence" value="ECO:0007669"/>
    <property type="project" value="UniProtKB-ARBA"/>
</dbReference>
<keyword evidence="5 15" id="KW-0812">Transmembrane</keyword>
<feature type="transmembrane region" description="Helical" evidence="15">
    <location>
        <begin position="171"/>
        <end position="193"/>
    </location>
</feature>
<feature type="transmembrane region" description="Helical" evidence="15">
    <location>
        <begin position="357"/>
        <end position="382"/>
    </location>
</feature>
<evidence type="ECO:0000256" key="14">
    <source>
        <dbReference type="SAM" id="MobiDB-lite"/>
    </source>
</evidence>
<dbReference type="PROSITE" id="PS50283">
    <property type="entry name" value="NA_SOLUT_SYMP_3"/>
    <property type="match status" value="1"/>
</dbReference>
<evidence type="ECO:0000256" key="11">
    <source>
        <dbReference type="ARBA" id="ARBA00023201"/>
    </source>
</evidence>
<dbReference type="CDD" id="cd11492">
    <property type="entry name" value="SLC5sbd_NIS-SMVT"/>
    <property type="match status" value="1"/>
</dbReference>
<protein>
    <submittedName>
        <fullName evidence="16">Uncharacterized protein</fullName>
    </submittedName>
</protein>
<comment type="similarity">
    <text evidence="2 13">Belongs to the sodium:solute symporter (SSF) (TC 2.A.21) family.</text>
</comment>
<name>A0A7M5WZA7_9CNID</name>
<keyword evidence="11" id="KW-0739">Sodium transport</keyword>
<evidence type="ECO:0000256" key="2">
    <source>
        <dbReference type="ARBA" id="ARBA00006434"/>
    </source>
</evidence>
<dbReference type="AlphaFoldDB" id="A0A7M5WZA7"/>
<evidence type="ECO:0000313" key="16">
    <source>
        <dbReference type="EnsemblMetazoa" id="CLYHEMP015077.3"/>
    </source>
</evidence>
<keyword evidence="8" id="KW-0406">Ion transport</keyword>
<evidence type="ECO:0000256" key="9">
    <source>
        <dbReference type="ARBA" id="ARBA00023136"/>
    </source>
</evidence>
<feature type="region of interest" description="Disordered" evidence="14">
    <location>
        <begin position="606"/>
        <end position="634"/>
    </location>
</feature>
<evidence type="ECO:0000256" key="12">
    <source>
        <dbReference type="ARBA" id="ARBA00036099"/>
    </source>
</evidence>
<reference evidence="16" key="1">
    <citation type="submission" date="2021-01" db="UniProtKB">
        <authorList>
            <consortium name="EnsemblMetazoa"/>
        </authorList>
    </citation>
    <scope>IDENTIFICATION</scope>
</reference>
<feature type="transmembrane region" description="Helical" evidence="15">
    <location>
        <begin position="144"/>
        <end position="165"/>
    </location>
</feature>
<feature type="compositionally biased region" description="Polar residues" evidence="14">
    <location>
        <begin position="609"/>
        <end position="634"/>
    </location>
</feature>
<dbReference type="EnsemblMetazoa" id="CLYHEMT015077.3">
    <property type="protein sequence ID" value="CLYHEMP015077.3"/>
    <property type="gene ID" value="CLYHEMG015077"/>
</dbReference>
<evidence type="ECO:0000313" key="17">
    <source>
        <dbReference type="Proteomes" id="UP000594262"/>
    </source>
</evidence>
<dbReference type="PROSITE" id="PS00456">
    <property type="entry name" value="NA_SOLUT_SYMP_1"/>
    <property type="match status" value="1"/>
</dbReference>
<evidence type="ECO:0000256" key="4">
    <source>
        <dbReference type="ARBA" id="ARBA00022475"/>
    </source>
</evidence>
<dbReference type="GO" id="GO:0015293">
    <property type="term" value="F:symporter activity"/>
    <property type="evidence" value="ECO:0007669"/>
    <property type="project" value="TreeGrafter"/>
</dbReference>
<dbReference type="InterPro" id="IPR001734">
    <property type="entry name" value="Na/solute_symporter"/>
</dbReference>
<dbReference type="InterPro" id="IPR018212">
    <property type="entry name" value="Na/solute_symporter_CS"/>
</dbReference>
<organism evidence="16 17">
    <name type="scientific">Clytia hemisphaerica</name>
    <dbReference type="NCBI Taxonomy" id="252671"/>
    <lineage>
        <taxon>Eukaryota</taxon>
        <taxon>Metazoa</taxon>
        <taxon>Cnidaria</taxon>
        <taxon>Hydrozoa</taxon>
        <taxon>Hydroidolina</taxon>
        <taxon>Leptothecata</taxon>
        <taxon>Obeliida</taxon>
        <taxon>Clytiidae</taxon>
        <taxon>Clytia</taxon>
    </lineage>
</organism>
<feature type="transmembrane region" description="Helical" evidence="15">
    <location>
        <begin position="100"/>
        <end position="123"/>
    </location>
</feature>
<proteinExistence type="inferred from homology"/>
<evidence type="ECO:0000256" key="6">
    <source>
        <dbReference type="ARBA" id="ARBA00022989"/>
    </source>
</evidence>
<dbReference type="GO" id="GO:0015075">
    <property type="term" value="F:monoatomic ion transmembrane transporter activity"/>
    <property type="evidence" value="ECO:0007669"/>
    <property type="project" value="UniProtKB-ARBA"/>
</dbReference>
<feature type="transmembrane region" description="Helical" evidence="15">
    <location>
        <begin position="403"/>
        <end position="424"/>
    </location>
</feature>
<evidence type="ECO:0000256" key="1">
    <source>
        <dbReference type="ARBA" id="ARBA00004651"/>
    </source>
</evidence>
<feature type="transmembrane region" description="Helical" evidence="15">
    <location>
        <begin position="28"/>
        <end position="49"/>
    </location>
</feature>
<feature type="transmembrane region" description="Helical" evidence="15">
    <location>
        <begin position="430"/>
        <end position="452"/>
    </location>
</feature>
<evidence type="ECO:0000256" key="5">
    <source>
        <dbReference type="ARBA" id="ARBA00022692"/>
    </source>
</evidence>
<dbReference type="InterPro" id="IPR038377">
    <property type="entry name" value="Na/Glc_symporter_sf"/>
</dbReference>
<feature type="transmembrane region" description="Helical" evidence="15">
    <location>
        <begin position="205"/>
        <end position="224"/>
    </location>
</feature>
<keyword evidence="9 15" id="KW-0472">Membrane</keyword>
<comment type="subcellular location">
    <subcellularLocation>
        <location evidence="1">Cell membrane</location>
        <topology evidence="1">Multi-pass membrane protein</topology>
    </subcellularLocation>
</comment>
<evidence type="ECO:0000256" key="15">
    <source>
        <dbReference type="SAM" id="Phobius"/>
    </source>
</evidence>
<dbReference type="InterPro" id="IPR051163">
    <property type="entry name" value="Sodium:Solute_Symporter_SSF"/>
</dbReference>
<keyword evidence="3" id="KW-0813">Transport</keyword>
<sequence>SVNNTKTTHTASPAAIMDSYRTENAFSIADYCVFGGMLLISSVIGIYFAYGGKQKSTKEYLMAGRDMPWFPVFVSLLASYLSAITLLGVPSEIYTYGVQYIVLCFSYFILIGAGVIIFLPIFYKLQVVSSNEYLEKRFTPGVRSLGCCLVSLQYILYLAVVLYAPSLALEAVAGVPLTATIISTGLVCTFYTTLGGMKAVIWTDVFQAFVMVTGLIVVIIVGAVELDGFGEVFSRIQAGQRDRVFDFNPDPTTRNTFWTLSIGGAFTAMPVWTVCQPAVQRFQAARSLKESKKALGMNIIGLILIVLLCVMDGCVIYAVYSKCDIGKFGLGYVTSNDQVLPYFIIDKLKEYQGVPGLFTSCLFSGALSTASSGLNSIAAVLLEDVVKKVKPDINDAAATRMSKIIACALGFLVIGLSFLVSKFGTMVLQLAYSIFGIIGGPYLGLFCLGMLVPWSTWKGAYCGVVVGVSTTLWLAVGGIIYPPNKHAQMVDVRECQVYKDYHNPNATMYEQLRNDTKIPSIVQGNGLAYPTLEFNDHDISLASWYSMSYLWYAAIGVSFTFVTGCLVSLFCKYVLKEEEEDVDEDLLFDYYGFFQSLIPKKCRSDSYEMNRSSKGNEMRVMSQQTSMSPLYQGD</sequence>
<feature type="transmembrane region" description="Helical" evidence="15">
    <location>
        <begin position="257"/>
        <end position="275"/>
    </location>
</feature>
<dbReference type="PANTHER" id="PTHR42985">
    <property type="entry name" value="SODIUM-COUPLED MONOCARBOXYLATE TRANSPORTER"/>
    <property type="match status" value="1"/>
</dbReference>
<keyword evidence="17" id="KW-1185">Reference proteome</keyword>
<dbReference type="Proteomes" id="UP000594262">
    <property type="component" value="Unplaced"/>
</dbReference>
<feature type="transmembrane region" description="Helical" evidence="15">
    <location>
        <begin position="295"/>
        <end position="320"/>
    </location>
</feature>
<keyword evidence="4" id="KW-1003">Cell membrane</keyword>
<evidence type="ECO:0000256" key="7">
    <source>
        <dbReference type="ARBA" id="ARBA00023053"/>
    </source>
</evidence>
<keyword evidence="7" id="KW-0915">Sodium</keyword>
<accession>A0A7M5WZA7</accession>
<feature type="transmembrane region" description="Helical" evidence="15">
    <location>
        <begin position="549"/>
        <end position="571"/>
    </location>
</feature>
<dbReference type="Pfam" id="PF00474">
    <property type="entry name" value="SSF"/>
    <property type="match status" value="1"/>
</dbReference>
<evidence type="ECO:0000256" key="13">
    <source>
        <dbReference type="RuleBase" id="RU362091"/>
    </source>
</evidence>
<dbReference type="Gene3D" id="1.20.1730.10">
    <property type="entry name" value="Sodium/glucose cotransporter"/>
    <property type="match status" value="1"/>
</dbReference>
<dbReference type="GO" id="GO:0005886">
    <property type="term" value="C:plasma membrane"/>
    <property type="evidence" value="ECO:0007669"/>
    <property type="project" value="UniProtKB-SubCell"/>
</dbReference>
<feature type="transmembrane region" description="Helical" evidence="15">
    <location>
        <begin position="69"/>
        <end position="88"/>
    </location>
</feature>
<keyword evidence="10" id="KW-0325">Glycoprotein</keyword>
<dbReference type="NCBIfam" id="TIGR00813">
    <property type="entry name" value="sss"/>
    <property type="match status" value="1"/>
</dbReference>
<comment type="catalytic activity">
    <reaction evidence="12">
        <text>iodide(out) + 2 Na(+)(out) = iodide(in) + 2 Na(+)(in)</text>
        <dbReference type="Rhea" id="RHEA:71207"/>
        <dbReference type="ChEBI" id="CHEBI:16382"/>
        <dbReference type="ChEBI" id="CHEBI:29101"/>
    </reaction>
</comment>
<dbReference type="OrthoDB" id="6022729at2759"/>
<evidence type="ECO:0000256" key="10">
    <source>
        <dbReference type="ARBA" id="ARBA00023180"/>
    </source>
</evidence>
<evidence type="ECO:0000256" key="3">
    <source>
        <dbReference type="ARBA" id="ARBA00022448"/>
    </source>
</evidence>
<keyword evidence="6 15" id="KW-1133">Transmembrane helix</keyword>
<dbReference type="PANTHER" id="PTHR42985:SF40">
    <property type="entry name" value="LD47995P-RELATED"/>
    <property type="match status" value="1"/>
</dbReference>
<dbReference type="GO" id="GO:0006814">
    <property type="term" value="P:sodium ion transport"/>
    <property type="evidence" value="ECO:0007669"/>
    <property type="project" value="UniProtKB-KW"/>
</dbReference>
<evidence type="ECO:0000256" key="8">
    <source>
        <dbReference type="ARBA" id="ARBA00023065"/>
    </source>
</evidence>